<accession>A0AAF0WP94</accession>
<name>A0AAF0WP94_DAUCS</name>
<evidence type="ECO:0008006" key="3">
    <source>
        <dbReference type="Google" id="ProtNLM"/>
    </source>
</evidence>
<keyword evidence="2" id="KW-1185">Reference proteome</keyword>
<dbReference type="KEGG" id="dcr:108214041"/>
<reference evidence="1" key="1">
    <citation type="journal article" date="2016" name="Nat. Genet.">
        <title>A high-quality carrot genome assembly provides new insights into carotenoid accumulation and asterid genome evolution.</title>
        <authorList>
            <person name="Iorizzo M."/>
            <person name="Ellison S."/>
            <person name="Senalik D."/>
            <person name="Zeng P."/>
            <person name="Satapoomin P."/>
            <person name="Huang J."/>
            <person name="Bowman M."/>
            <person name="Iovene M."/>
            <person name="Sanseverino W."/>
            <person name="Cavagnaro P."/>
            <person name="Yildiz M."/>
            <person name="Macko-Podgorni A."/>
            <person name="Moranska E."/>
            <person name="Grzebelus E."/>
            <person name="Grzebelus D."/>
            <person name="Ashrafi H."/>
            <person name="Zheng Z."/>
            <person name="Cheng S."/>
            <person name="Spooner D."/>
            <person name="Van Deynze A."/>
            <person name="Simon P."/>
        </authorList>
    </citation>
    <scope>NUCLEOTIDE SEQUENCE</scope>
    <source>
        <tissue evidence="1">Leaf</tissue>
    </source>
</reference>
<dbReference type="AlphaFoldDB" id="A0AAF0WP94"/>
<evidence type="ECO:0000313" key="1">
    <source>
        <dbReference type="EMBL" id="WOG91968.1"/>
    </source>
</evidence>
<sequence>MEFKRDFIGAHVFQAANLGGQQFKHPLDYFCGKRTEGVTFSITAEDQEELKEQEIQKSERMLKYYKGSTTSNVLNVSSSGIGHASSQFNATDGGEASTAVERPLQCNRCHLRHPKISRLMHKNYRNHGYRLFVDFFEIYGGKLFDLLNGQN</sequence>
<dbReference type="Proteomes" id="UP000077755">
    <property type="component" value="Chromosome 3"/>
</dbReference>
<proteinExistence type="predicted"/>
<gene>
    <name evidence="1" type="ORF">DCAR_0311224</name>
</gene>
<evidence type="ECO:0000313" key="2">
    <source>
        <dbReference type="Proteomes" id="UP000077755"/>
    </source>
</evidence>
<dbReference type="EMBL" id="CP093345">
    <property type="protein sequence ID" value="WOG91968.1"/>
    <property type="molecule type" value="Genomic_DNA"/>
</dbReference>
<reference evidence="1" key="2">
    <citation type="submission" date="2022-03" db="EMBL/GenBank/DDBJ databases">
        <title>Draft title - Genomic analysis of global carrot germplasm unveils the trajectory of domestication and the origin of high carotenoid orange carrot.</title>
        <authorList>
            <person name="Iorizzo M."/>
            <person name="Ellison S."/>
            <person name="Senalik D."/>
            <person name="Macko-Podgorni A."/>
            <person name="Grzebelus D."/>
            <person name="Bostan H."/>
            <person name="Rolling W."/>
            <person name="Curaba J."/>
            <person name="Simon P."/>
        </authorList>
    </citation>
    <scope>NUCLEOTIDE SEQUENCE</scope>
    <source>
        <tissue evidence="1">Leaf</tissue>
    </source>
</reference>
<organism evidence="1 2">
    <name type="scientific">Daucus carota subsp. sativus</name>
    <name type="common">Carrot</name>
    <dbReference type="NCBI Taxonomy" id="79200"/>
    <lineage>
        <taxon>Eukaryota</taxon>
        <taxon>Viridiplantae</taxon>
        <taxon>Streptophyta</taxon>
        <taxon>Embryophyta</taxon>
        <taxon>Tracheophyta</taxon>
        <taxon>Spermatophyta</taxon>
        <taxon>Magnoliopsida</taxon>
        <taxon>eudicotyledons</taxon>
        <taxon>Gunneridae</taxon>
        <taxon>Pentapetalae</taxon>
        <taxon>asterids</taxon>
        <taxon>campanulids</taxon>
        <taxon>Apiales</taxon>
        <taxon>Apiaceae</taxon>
        <taxon>Apioideae</taxon>
        <taxon>Scandiceae</taxon>
        <taxon>Daucinae</taxon>
        <taxon>Daucus</taxon>
        <taxon>Daucus sect. Daucus</taxon>
    </lineage>
</organism>
<protein>
    <recommendedName>
        <fullName evidence="3">Kinesin motor domain-containing protein</fullName>
    </recommendedName>
</protein>